<dbReference type="RefSeq" id="WP_079569114.1">
    <property type="nucleotide sequence ID" value="NZ_LT670818.1"/>
</dbReference>
<name>A0A1M5QRM4_9BRAD</name>
<evidence type="ECO:0000256" key="1">
    <source>
        <dbReference type="ARBA" id="ARBA00023015"/>
    </source>
</evidence>
<dbReference type="Pfam" id="PF12840">
    <property type="entry name" value="HTH_20"/>
    <property type="match status" value="1"/>
</dbReference>
<keyword evidence="3" id="KW-0804">Transcription</keyword>
<evidence type="ECO:0000256" key="2">
    <source>
        <dbReference type="ARBA" id="ARBA00023125"/>
    </source>
</evidence>
<dbReference type="PRINTS" id="PR00778">
    <property type="entry name" value="HTHARSR"/>
</dbReference>
<keyword evidence="1" id="KW-0805">Transcription regulation</keyword>
<dbReference type="PANTHER" id="PTHR33154:SF12">
    <property type="entry name" value="TRANSCRIPTIONAL REGULATORY PROTEIN"/>
    <property type="match status" value="1"/>
</dbReference>
<dbReference type="AlphaFoldDB" id="A0A1M5QRM4"/>
<gene>
    <name evidence="5" type="ORF">SAMN05444169_6114</name>
</gene>
<dbReference type="EMBL" id="LT670818">
    <property type="protein sequence ID" value="SHH16774.1"/>
    <property type="molecule type" value="Genomic_DNA"/>
</dbReference>
<dbReference type="InterPro" id="IPR036388">
    <property type="entry name" value="WH-like_DNA-bd_sf"/>
</dbReference>
<dbReference type="PANTHER" id="PTHR33154">
    <property type="entry name" value="TRANSCRIPTIONAL REGULATOR, ARSR FAMILY"/>
    <property type="match status" value="1"/>
</dbReference>
<dbReference type="GO" id="GO:0003677">
    <property type="term" value="F:DNA binding"/>
    <property type="evidence" value="ECO:0007669"/>
    <property type="project" value="UniProtKB-KW"/>
</dbReference>
<dbReference type="CDD" id="cd00090">
    <property type="entry name" value="HTH_ARSR"/>
    <property type="match status" value="1"/>
</dbReference>
<dbReference type="GO" id="GO:0003700">
    <property type="term" value="F:DNA-binding transcription factor activity"/>
    <property type="evidence" value="ECO:0007669"/>
    <property type="project" value="InterPro"/>
</dbReference>
<dbReference type="InterPro" id="IPR011991">
    <property type="entry name" value="ArsR-like_HTH"/>
</dbReference>
<sequence>MVQFVHPSREDITLAGVLAALADPMRLRIVKSLLGQNNDCMSCTEAMPCPGMAKSTLSNHFRILREAGLIQTTKKGVEHRNVVREADINARFPRLLKTILGYPE</sequence>
<dbReference type="InterPro" id="IPR036390">
    <property type="entry name" value="WH_DNA-bd_sf"/>
</dbReference>
<accession>A0A1M5QRM4</accession>
<dbReference type="OrthoDB" id="7192471at2"/>
<evidence type="ECO:0000256" key="3">
    <source>
        <dbReference type="ARBA" id="ARBA00023163"/>
    </source>
</evidence>
<feature type="domain" description="HTH arsR-type" evidence="4">
    <location>
        <begin position="6"/>
        <end position="104"/>
    </location>
</feature>
<dbReference type="InterPro" id="IPR051081">
    <property type="entry name" value="HTH_MetalResp_TranReg"/>
</dbReference>
<dbReference type="Proteomes" id="UP000190675">
    <property type="component" value="Chromosome I"/>
</dbReference>
<dbReference type="PROSITE" id="PS50987">
    <property type="entry name" value="HTH_ARSR_2"/>
    <property type="match status" value="1"/>
</dbReference>
<dbReference type="InterPro" id="IPR001845">
    <property type="entry name" value="HTH_ArsR_DNA-bd_dom"/>
</dbReference>
<proteinExistence type="predicted"/>
<evidence type="ECO:0000259" key="4">
    <source>
        <dbReference type="PROSITE" id="PS50987"/>
    </source>
</evidence>
<dbReference type="SUPFAM" id="SSF46785">
    <property type="entry name" value="Winged helix' DNA-binding domain"/>
    <property type="match status" value="1"/>
</dbReference>
<protein>
    <submittedName>
        <fullName evidence="5">Transcriptional regulator, ArsR family</fullName>
    </submittedName>
</protein>
<reference evidence="5 6" key="1">
    <citation type="submission" date="2016-11" db="EMBL/GenBank/DDBJ databases">
        <authorList>
            <person name="Jaros S."/>
            <person name="Januszkiewicz K."/>
            <person name="Wedrychowicz H."/>
        </authorList>
    </citation>
    <scope>NUCLEOTIDE SEQUENCE [LARGE SCALE GENOMIC DNA]</scope>
    <source>
        <strain evidence="5 6">GAS242</strain>
    </source>
</reference>
<dbReference type="Gene3D" id="1.10.10.10">
    <property type="entry name" value="Winged helix-like DNA-binding domain superfamily/Winged helix DNA-binding domain"/>
    <property type="match status" value="1"/>
</dbReference>
<keyword evidence="2" id="KW-0238">DNA-binding</keyword>
<organism evidence="5 6">
    <name type="scientific">Bradyrhizobium erythrophlei</name>
    <dbReference type="NCBI Taxonomy" id="1437360"/>
    <lineage>
        <taxon>Bacteria</taxon>
        <taxon>Pseudomonadati</taxon>
        <taxon>Pseudomonadota</taxon>
        <taxon>Alphaproteobacteria</taxon>
        <taxon>Hyphomicrobiales</taxon>
        <taxon>Nitrobacteraceae</taxon>
        <taxon>Bradyrhizobium</taxon>
    </lineage>
</organism>
<evidence type="ECO:0000313" key="6">
    <source>
        <dbReference type="Proteomes" id="UP000190675"/>
    </source>
</evidence>
<dbReference type="SMART" id="SM00418">
    <property type="entry name" value="HTH_ARSR"/>
    <property type="match status" value="1"/>
</dbReference>
<evidence type="ECO:0000313" key="5">
    <source>
        <dbReference type="EMBL" id="SHH16774.1"/>
    </source>
</evidence>